<proteinExistence type="predicted"/>
<dbReference type="Gene3D" id="3.30.365.10">
    <property type="entry name" value="Aldehyde oxidase/xanthine dehydrogenase, molybdopterin binding domain"/>
    <property type="match status" value="4"/>
</dbReference>
<dbReference type="PANTHER" id="PTHR47495:SF1">
    <property type="entry name" value="BLL3820 PROTEIN"/>
    <property type="match status" value="1"/>
</dbReference>
<protein>
    <submittedName>
        <fullName evidence="2">CO/xanthine dehydrogenase Mo-binding subunit</fullName>
    </submittedName>
</protein>
<dbReference type="InterPro" id="IPR000674">
    <property type="entry name" value="Ald_Oxase/Xan_DH_a/b"/>
</dbReference>
<dbReference type="InterPro" id="IPR037165">
    <property type="entry name" value="AldOxase/xan_DH_Mopterin-bd_sf"/>
</dbReference>
<evidence type="ECO:0000313" key="2">
    <source>
        <dbReference type="EMBL" id="MBB3147410.1"/>
    </source>
</evidence>
<dbReference type="PANTHER" id="PTHR47495">
    <property type="entry name" value="ALDEHYDE DEHYDROGENASE"/>
    <property type="match status" value="1"/>
</dbReference>
<comment type="caution">
    <text evidence="2">The sequence shown here is derived from an EMBL/GenBank/DDBJ whole genome shotgun (WGS) entry which is preliminary data.</text>
</comment>
<dbReference type="PIRSF" id="PIRSF036389">
    <property type="entry name" value="IOR_B"/>
    <property type="match status" value="1"/>
</dbReference>
<dbReference type="GO" id="GO:0016491">
    <property type="term" value="F:oxidoreductase activity"/>
    <property type="evidence" value="ECO:0007669"/>
    <property type="project" value="InterPro"/>
</dbReference>
<evidence type="ECO:0000259" key="1">
    <source>
        <dbReference type="SMART" id="SM01008"/>
    </source>
</evidence>
<dbReference type="AlphaFoldDB" id="A0A839UEY2"/>
<dbReference type="Proteomes" id="UP000554520">
    <property type="component" value="Unassembled WGS sequence"/>
</dbReference>
<accession>A0A839UEY2</accession>
<keyword evidence="3" id="KW-1185">Reference proteome</keyword>
<dbReference type="InterPro" id="IPR036856">
    <property type="entry name" value="Ald_Oxase/Xan_DH_a/b_sf"/>
</dbReference>
<feature type="domain" description="Aldehyde oxidase/xanthine dehydrogenase a/b hammerhead" evidence="1">
    <location>
        <begin position="218"/>
        <end position="295"/>
    </location>
</feature>
<dbReference type="Pfam" id="PF20256">
    <property type="entry name" value="MoCoBD_2"/>
    <property type="match status" value="2"/>
</dbReference>
<dbReference type="SMART" id="SM01008">
    <property type="entry name" value="Ald_Xan_dh_C"/>
    <property type="match status" value="1"/>
</dbReference>
<name>A0A839UEY2_9HYPH</name>
<dbReference type="RefSeq" id="WP_183663583.1">
    <property type="nucleotide sequence ID" value="NZ_JACHXN010000012.1"/>
</dbReference>
<dbReference type="PROSITE" id="PS51318">
    <property type="entry name" value="TAT"/>
    <property type="match status" value="1"/>
</dbReference>
<dbReference type="InterPro" id="IPR008274">
    <property type="entry name" value="AldOxase/xan_DH_MoCoBD1"/>
</dbReference>
<evidence type="ECO:0000313" key="3">
    <source>
        <dbReference type="Proteomes" id="UP000554520"/>
    </source>
</evidence>
<organism evidence="2 3">
    <name type="scientific">Phyllobacterium trifolii</name>
    <dbReference type="NCBI Taxonomy" id="300193"/>
    <lineage>
        <taxon>Bacteria</taxon>
        <taxon>Pseudomonadati</taxon>
        <taxon>Pseudomonadota</taxon>
        <taxon>Alphaproteobacteria</taxon>
        <taxon>Hyphomicrobiales</taxon>
        <taxon>Phyllobacteriaceae</taxon>
        <taxon>Phyllobacterium</taxon>
    </lineage>
</organism>
<dbReference type="InterPro" id="IPR046867">
    <property type="entry name" value="AldOxase/xan_DH_MoCoBD2"/>
</dbReference>
<dbReference type="SUPFAM" id="SSF56003">
    <property type="entry name" value="Molybdenum cofactor-binding domain"/>
    <property type="match status" value="2"/>
</dbReference>
<reference evidence="2 3" key="1">
    <citation type="submission" date="2020-08" db="EMBL/GenBank/DDBJ databases">
        <title>Genomic Encyclopedia of Type Strains, Phase III (KMG-III): the genomes of soil and plant-associated and newly described type strains.</title>
        <authorList>
            <person name="Whitman W."/>
        </authorList>
    </citation>
    <scope>NUCLEOTIDE SEQUENCE [LARGE SCALE GENOMIC DNA]</scope>
    <source>
        <strain evidence="2 3">CECT 7015</strain>
    </source>
</reference>
<dbReference type="EMBL" id="JACHXN010000012">
    <property type="protein sequence ID" value="MBB3147410.1"/>
    <property type="molecule type" value="Genomic_DNA"/>
</dbReference>
<dbReference type="InterPro" id="IPR006311">
    <property type="entry name" value="TAT_signal"/>
</dbReference>
<dbReference type="Pfam" id="PF02738">
    <property type="entry name" value="MoCoBD_1"/>
    <property type="match status" value="1"/>
</dbReference>
<dbReference type="InterPro" id="IPR052516">
    <property type="entry name" value="N-heterocyclic_Hydroxylase"/>
</dbReference>
<gene>
    <name evidence="2" type="ORF">FHS21_003830</name>
</gene>
<dbReference type="Gene3D" id="3.90.1170.50">
    <property type="entry name" value="Aldehyde oxidase/xanthine dehydrogenase, a/b hammerhead"/>
    <property type="match status" value="1"/>
</dbReference>
<dbReference type="SUPFAM" id="SSF54665">
    <property type="entry name" value="CO dehydrogenase molybdoprotein N-domain-like"/>
    <property type="match status" value="1"/>
</dbReference>
<sequence>MTINVNRRTVLGAFGALTISVVLPGHKARAAVLGAATQPPLKPENLSSYIQVNADGTVVAFWGKMDMGQGTDLGVAQMVAEELDLPIFKVFVQQGNTATSINQGGASGSTGIQQGGTALQSAAAEARYQLVDMASKQLGVPIPDLKVDDGVISSLADPAKSVTYAELIGGRFFDTQLEWNQKIGNSLFVKGRGTIKPVADHKVIGSSPMRRDVPWKVMGSGDYVVDIKVPGMLHARVIRPEVAGAVPVEVDATSVKDIPDVQIVREKGFLAIVAPREWDAIRAADQLKVTWSDSTPNFPTQAGIFDHLRNAKSVHREPGEDVGDVDAAFAGAAKVVEATYDWPFQSHASMGPACAVVEINGDRATLWTGSQKPHFSAAGVAAILDMPSENVHGIWVPGPGSYGRNDAGDAAADAALIAKLTGKPIRVQGMRKDGTRWDPKGPASIHTARAALDKDNNVLAWHFESKGFSRVDVNSNESATRDTLAGQLIDTPLKPGVGFGVPEESYGFPAKRKAWETVAPLLDRASPLRTTHLRDPVGPQIHFASESFMDEVAYAIGVDPLEFRLKYITDPRDIAVVKAATEKAGWQARTAARRQSAGDGKFKGQGMSYAQRSGTRVAVVCEVEIESKTGRIWARKFTVAHDCGMIVNPRQLTHTIEGNIVQAISRSVHEEVQFDDKNVTSVDWETYPILDITETPETIDVVLIDHKELPPSGAGEPSMRPVAAAIANAIFDATGVRIRQAPFTPDKLKAAGLA</sequence>
<dbReference type="InterPro" id="IPR012368">
    <property type="entry name" value="OxRdtase_Mopterin-bd_su_IorB"/>
</dbReference>